<evidence type="ECO:0000256" key="6">
    <source>
        <dbReference type="SAM" id="Phobius"/>
    </source>
</evidence>
<evidence type="ECO:0000256" key="2">
    <source>
        <dbReference type="ARBA" id="ARBA00022692"/>
    </source>
</evidence>
<evidence type="ECO:0000313" key="9">
    <source>
        <dbReference type="Proteomes" id="UP001139028"/>
    </source>
</evidence>
<feature type="domain" description="Lipopolysaccharide assembly protein A" evidence="7">
    <location>
        <begin position="30"/>
        <end position="93"/>
    </location>
</feature>
<dbReference type="RefSeq" id="WP_252465595.1">
    <property type="nucleotide sequence ID" value="NZ_JALBWM010000020.1"/>
</dbReference>
<evidence type="ECO:0000256" key="1">
    <source>
        <dbReference type="ARBA" id="ARBA00022475"/>
    </source>
</evidence>
<keyword evidence="4 6" id="KW-0472">Membrane</keyword>
<keyword evidence="1" id="KW-1003">Cell membrane</keyword>
<dbReference type="Proteomes" id="UP001139028">
    <property type="component" value="Unassembled WGS sequence"/>
</dbReference>
<gene>
    <name evidence="8" type="ORF">MO867_07085</name>
</gene>
<dbReference type="Pfam" id="PF06305">
    <property type="entry name" value="LapA_dom"/>
    <property type="match status" value="1"/>
</dbReference>
<keyword evidence="9" id="KW-1185">Reference proteome</keyword>
<protein>
    <submittedName>
        <fullName evidence="8">Lipopolysaccharide assembly protein LapA domain-containing protein</fullName>
    </submittedName>
</protein>
<keyword evidence="3 6" id="KW-1133">Transmembrane helix</keyword>
<keyword evidence="2 6" id="KW-0812">Transmembrane</keyword>
<feature type="transmembrane region" description="Helical" evidence="6">
    <location>
        <begin position="48"/>
        <end position="73"/>
    </location>
</feature>
<reference evidence="8" key="1">
    <citation type="journal article" date="2022" name="Arch. Microbiol.">
        <title>Microbulbifer okhotskensis sp. nov., isolated from a deep bottom sediment of the Okhotsk Sea.</title>
        <authorList>
            <person name="Romanenko L."/>
            <person name="Kurilenko V."/>
            <person name="Otstavnykh N."/>
            <person name="Velansky P."/>
            <person name="Isaeva M."/>
            <person name="Mikhailov V."/>
        </authorList>
    </citation>
    <scope>NUCLEOTIDE SEQUENCE</scope>
    <source>
        <strain evidence="8">OS29</strain>
    </source>
</reference>
<dbReference type="GO" id="GO:0005886">
    <property type="term" value="C:plasma membrane"/>
    <property type="evidence" value="ECO:0007669"/>
    <property type="project" value="InterPro"/>
</dbReference>
<keyword evidence="5" id="KW-0175">Coiled coil</keyword>
<accession>A0A9X2EM44</accession>
<evidence type="ECO:0000256" key="3">
    <source>
        <dbReference type="ARBA" id="ARBA00022989"/>
    </source>
</evidence>
<evidence type="ECO:0000256" key="4">
    <source>
        <dbReference type="ARBA" id="ARBA00023136"/>
    </source>
</evidence>
<dbReference type="EMBL" id="JALBWM010000020">
    <property type="protein sequence ID" value="MCO1334105.1"/>
    <property type="molecule type" value="Genomic_DNA"/>
</dbReference>
<proteinExistence type="predicted"/>
<evidence type="ECO:0000259" key="7">
    <source>
        <dbReference type="Pfam" id="PF06305"/>
    </source>
</evidence>
<name>A0A9X2EM44_9GAMM</name>
<evidence type="ECO:0000256" key="5">
    <source>
        <dbReference type="SAM" id="Coils"/>
    </source>
</evidence>
<evidence type="ECO:0000313" key="8">
    <source>
        <dbReference type="EMBL" id="MCO1334105.1"/>
    </source>
</evidence>
<comment type="caution">
    <text evidence="8">The sequence shown here is derived from an EMBL/GenBank/DDBJ whole genome shotgun (WGS) entry which is preliminary data.</text>
</comment>
<feature type="transmembrane region" description="Helical" evidence="6">
    <location>
        <begin position="7"/>
        <end position="28"/>
    </location>
</feature>
<dbReference type="AlphaFoldDB" id="A0A9X2EM44"/>
<dbReference type="InterPro" id="IPR010445">
    <property type="entry name" value="LapA_dom"/>
</dbReference>
<feature type="coiled-coil region" evidence="5">
    <location>
        <begin position="71"/>
        <end position="98"/>
    </location>
</feature>
<sequence length="102" mass="11386">MSFLRWLIRIVYGVLALLCIALGIYFAVANPETITPNIVGYQLPAGSVGFWLVGFLLLGLLAGFAVSLQPIYAERRRARVLEKQLKKVERELQTAHRKVSGD</sequence>
<organism evidence="8 9">
    <name type="scientific">Microbulbifer okhotskensis</name>
    <dbReference type="NCBI Taxonomy" id="2926617"/>
    <lineage>
        <taxon>Bacteria</taxon>
        <taxon>Pseudomonadati</taxon>
        <taxon>Pseudomonadota</taxon>
        <taxon>Gammaproteobacteria</taxon>
        <taxon>Cellvibrionales</taxon>
        <taxon>Microbulbiferaceae</taxon>
        <taxon>Microbulbifer</taxon>
    </lineage>
</organism>